<organism evidence="2">
    <name type="scientific">Caenorhabditis remanei</name>
    <name type="common">Caenorhabditis vulgaris</name>
    <dbReference type="NCBI Taxonomy" id="31234"/>
    <lineage>
        <taxon>Eukaryota</taxon>
        <taxon>Metazoa</taxon>
        <taxon>Ecdysozoa</taxon>
        <taxon>Nematoda</taxon>
        <taxon>Chromadorea</taxon>
        <taxon>Rhabditida</taxon>
        <taxon>Rhabditina</taxon>
        <taxon>Rhabditomorpha</taxon>
        <taxon>Rhabditoidea</taxon>
        <taxon>Rhabditidae</taxon>
        <taxon>Peloderinae</taxon>
        <taxon>Caenorhabditis</taxon>
    </lineage>
</organism>
<gene>
    <name evidence="1" type="ORF">CRE_02085</name>
</gene>
<dbReference type="EMBL" id="DS268408">
    <property type="protein sequence ID" value="EFO85931.1"/>
    <property type="molecule type" value="Genomic_DNA"/>
</dbReference>
<dbReference type="KEGG" id="crq:GCK72_005236"/>
<dbReference type="OrthoDB" id="5872348at2759"/>
<accession>E3LH83</accession>
<dbReference type="Proteomes" id="UP000008281">
    <property type="component" value="Unassembled WGS sequence"/>
</dbReference>
<dbReference type="RefSeq" id="XP_003117065.2">
    <property type="nucleotide sequence ID" value="XM_003117017.2"/>
</dbReference>
<dbReference type="FunCoup" id="E3LH83">
    <property type="interactions" value="314"/>
</dbReference>
<dbReference type="HOGENOM" id="CLU_1035253_0_0_1"/>
<dbReference type="CTD" id="9821777"/>
<evidence type="ECO:0000313" key="1">
    <source>
        <dbReference type="EMBL" id="EFO85931.1"/>
    </source>
</evidence>
<protein>
    <submittedName>
        <fullName evidence="1">Uncharacterized protein</fullName>
    </submittedName>
</protein>
<evidence type="ECO:0000313" key="2">
    <source>
        <dbReference type="Proteomes" id="UP000008281"/>
    </source>
</evidence>
<keyword evidence="2" id="KW-1185">Reference proteome</keyword>
<name>E3LH83_CAERE</name>
<sequence>MSTSESYQSSNGPDLITLEAKIMSIDDQTDQLDREINNMRSLEQKVKEYKLNHAHKAAQTEEKITELANLMTISGKNMVNVCEEKLKKFTAIIEPYLNSGVAKSKEGELPIIDRYIALIASIEGLDSTIRKTSEVSRLAAKHHKILYSIDVKQHEAIARHERLTRIQNLNNEFPSGSPLHLLAVLPALLMTLDRNPKCSDYYKKKFGEMQGRILTLFATMAHDEPPKIEGMGSMLSTQSSLSNGEINLESINDRSEIPIDNSESLASSH</sequence>
<reference evidence="1" key="1">
    <citation type="submission" date="2007-07" db="EMBL/GenBank/DDBJ databases">
        <title>PCAP assembly of the Caenorhabditis remanei genome.</title>
        <authorList>
            <consortium name="The Caenorhabditis remanei Sequencing Consortium"/>
            <person name="Wilson R.K."/>
        </authorList>
    </citation>
    <scope>NUCLEOTIDE SEQUENCE [LARGE SCALE GENOMIC DNA]</scope>
    <source>
        <strain evidence="1">PB4641</strain>
    </source>
</reference>
<dbReference type="AlphaFoldDB" id="E3LH83"/>
<proteinExistence type="predicted"/>
<dbReference type="eggNOG" id="ENOG502TI4B">
    <property type="taxonomic scope" value="Eukaryota"/>
</dbReference>
<dbReference type="GeneID" id="9821777"/>